<gene>
    <name evidence="1" type="ordered locus">Desru_3874</name>
</gene>
<proteinExistence type="predicted"/>
<sequence length="75" mass="8911">MSQDHSLRYHEMQVKLLTNNYKVKVDLTLIMDQNIYKLIKQIAEEENRNFNQQVLKILKDYAKEYPLTESSPGIP</sequence>
<accession>F6DQS7</accession>
<dbReference type="Proteomes" id="UP000009234">
    <property type="component" value="Chromosome"/>
</dbReference>
<reference evidence="1 2" key="2">
    <citation type="journal article" date="2012" name="Stand. Genomic Sci.">
        <title>Complete genome sequence of the sulfate-reducing firmicute Desulfotomaculum ruminis type strain (DL(T)).</title>
        <authorList>
            <person name="Spring S."/>
            <person name="Visser M."/>
            <person name="Lu M."/>
            <person name="Copeland A."/>
            <person name="Lapidus A."/>
            <person name="Lucas S."/>
            <person name="Cheng J.F."/>
            <person name="Han C."/>
            <person name="Tapia R."/>
            <person name="Goodwin L.A."/>
            <person name="Pitluck S."/>
            <person name="Ivanova N."/>
            <person name="Land M."/>
            <person name="Hauser L."/>
            <person name="Larimer F."/>
            <person name="Rohde M."/>
            <person name="Goker M."/>
            <person name="Detter J.C."/>
            <person name="Kyrpides N.C."/>
            <person name="Woyke T."/>
            <person name="Schaap P.J."/>
            <person name="Plugge C.M."/>
            <person name="Muyzer G."/>
            <person name="Kuever J."/>
            <person name="Pereira I.A."/>
            <person name="Parshina S.N."/>
            <person name="Bernier-Latmani R."/>
            <person name="Stams A.J."/>
            <person name="Klenk H.P."/>
        </authorList>
    </citation>
    <scope>NUCLEOTIDE SEQUENCE [LARGE SCALE GENOMIC DNA]</scope>
    <source>
        <strain evidence="2">ATCC 23193 / DSM 2154 / NCIB 8452 / DL</strain>
    </source>
</reference>
<evidence type="ECO:0000313" key="1">
    <source>
        <dbReference type="EMBL" id="AEG62074.1"/>
    </source>
</evidence>
<dbReference type="HOGENOM" id="CLU_2665177_0_0_9"/>
<dbReference type="KEGG" id="dru:Desru_3874"/>
<keyword evidence="2" id="KW-1185">Reference proteome</keyword>
<dbReference type="AlphaFoldDB" id="F6DQS7"/>
<name>F6DQS7_DESRL</name>
<evidence type="ECO:0008006" key="3">
    <source>
        <dbReference type="Google" id="ProtNLM"/>
    </source>
</evidence>
<evidence type="ECO:0000313" key="2">
    <source>
        <dbReference type="Proteomes" id="UP000009234"/>
    </source>
</evidence>
<dbReference type="EMBL" id="CP002780">
    <property type="protein sequence ID" value="AEG62074.1"/>
    <property type="molecule type" value="Genomic_DNA"/>
</dbReference>
<protein>
    <recommendedName>
        <fullName evidence="3">Arc-like DNA binding domain-containing protein</fullName>
    </recommendedName>
</protein>
<organism evidence="1 2">
    <name type="scientific">Desulforamulus ruminis (strain ATCC 23193 / DSM 2154 / NCIMB 8452 / DL)</name>
    <name type="common">Desulfotomaculum ruminis</name>
    <dbReference type="NCBI Taxonomy" id="696281"/>
    <lineage>
        <taxon>Bacteria</taxon>
        <taxon>Bacillati</taxon>
        <taxon>Bacillota</taxon>
        <taxon>Clostridia</taxon>
        <taxon>Eubacteriales</taxon>
        <taxon>Peptococcaceae</taxon>
        <taxon>Desulforamulus</taxon>
    </lineage>
</organism>
<reference evidence="2" key="1">
    <citation type="submission" date="2011-05" db="EMBL/GenBank/DDBJ databases">
        <title>Complete sequence of Desulfotomaculum ruminis DSM 2154.</title>
        <authorList>
            <person name="Lucas S."/>
            <person name="Copeland A."/>
            <person name="Lapidus A."/>
            <person name="Cheng J.-F."/>
            <person name="Goodwin L."/>
            <person name="Pitluck S."/>
            <person name="Lu M."/>
            <person name="Detter J.C."/>
            <person name="Han C."/>
            <person name="Tapia R."/>
            <person name="Land M."/>
            <person name="Hauser L."/>
            <person name="Kyrpides N."/>
            <person name="Ivanova N."/>
            <person name="Mikhailova N."/>
            <person name="Pagani I."/>
            <person name="Stams A.J.M."/>
            <person name="Plugge C.M."/>
            <person name="Muyzer G."/>
            <person name="Kuever J."/>
            <person name="Parshina S.N."/>
            <person name="Ivanova A.E."/>
            <person name="Nazina T.N."/>
            <person name="Brambilla E."/>
            <person name="Spring S."/>
            <person name="Klenk H.-P."/>
            <person name="Woyke T."/>
        </authorList>
    </citation>
    <scope>NUCLEOTIDE SEQUENCE [LARGE SCALE GENOMIC DNA]</scope>
    <source>
        <strain evidence="2">ATCC 23193 / DSM 2154 / NCIB 8452 / DL</strain>
    </source>
</reference>